<protein>
    <submittedName>
        <fullName evidence="10">FMN-binding domain protein</fullName>
    </submittedName>
</protein>
<dbReference type="eggNOG" id="COG0348">
    <property type="taxonomic scope" value="Bacteria"/>
</dbReference>
<dbReference type="Pfam" id="PF04205">
    <property type="entry name" value="FMN_bind"/>
    <property type="match status" value="1"/>
</dbReference>
<evidence type="ECO:0000259" key="9">
    <source>
        <dbReference type="SMART" id="SM00900"/>
    </source>
</evidence>
<dbReference type="PATRIC" id="fig|28128.5.peg.2461"/>
<dbReference type="GO" id="GO:0051539">
    <property type="term" value="F:4 iron, 4 sulfur cluster binding"/>
    <property type="evidence" value="ECO:0007669"/>
    <property type="project" value="UniProtKB-KW"/>
</dbReference>
<evidence type="ECO:0000256" key="3">
    <source>
        <dbReference type="ARBA" id="ARBA00022723"/>
    </source>
</evidence>
<evidence type="ECO:0000256" key="7">
    <source>
        <dbReference type="SAM" id="Phobius"/>
    </source>
</evidence>
<dbReference type="STRING" id="28128.HMPREF3226_02391"/>
<name>A0A133PVS2_9BACT</name>
<dbReference type="AlphaFoldDB" id="A0A133PVS2"/>
<feature type="domain" description="FMN-binding" evidence="9">
    <location>
        <begin position="70"/>
        <end position="148"/>
    </location>
</feature>
<dbReference type="EMBL" id="LRQG01000221">
    <property type="protein sequence ID" value="KXA33518.1"/>
    <property type="molecule type" value="Genomic_DNA"/>
</dbReference>
<evidence type="ECO:0000256" key="5">
    <source>
        <dbReference type="ARBA" id="ARBA00023004"/>
    </source>
</evidence>
<feature type="transmembrane region" description="Helical" evidence="7">
    <location>
        <begin position="196"/>
        <end position="218"/>
    </location>
</feature>
<reference evidence="11" key="1">
    <citation type="submission" date="2016-01" db="EMBL/GenBank/DDBJ databases">
        <authorList>
            <person name="Mitreva M."/>
            <person name="Pepin K.H."/>
            <person name="Mihindukulasuriya K.A."/>
            <person name="Fulton R."/>
            <person name="Fronick C."/>
            <person name="O'Laughlin M."/>
            <person name="Miner T."/>
            <person name="Herter B."/>
            <person name="Rosa B.A."/>
            <person name="Cordes M."/>
            <person name="Tomlinson C."/>
            <person name="Wollam A."/>
            <person name="Palsikar V.B."/>
            <person name="Mardis E.R."/>
            <person name="Wilson R.K."/>
        </authorList>
    </citation>
    <scope>NUCLEOTIDE SEQUENCE [LARGE SCALE GENOMIC DNA]</scope>
    <source>
        <strain evidence="11">MJR7716</strain>
    </source>
</reference>
<feature type="transmembrane region" description="Helical" evidence="7">
    <location>
        <begin position="167"/>
        <end position="184"/>
    </location>
</feature>
<evidence type="ECO:0000256" key="4">
    <source>
        <dbReference type="ARBA" id="ARBA00022982"/>
    </source>
</evidence>
<dbReference type="SMART" id="SM00900">
    <property type="entry name" value="FMN_bind"/>
    <property type="match status" value="1"/>
</dbReference>
<sequence>MKRLQQILMLLVCLCIVATAAIQRDGCLWGHRLGEKGVATETHNDNDTMRTMADGTLVVNTSALGSDIRGYGGPVPLEIYISKGRVTRVRALANNETPAFFGQAKELLGRWNGMTIDEAARTQPDAVSGATYSSRAIIANMHRAMAYASANATTPNDLLADSPDAKTVAGLVVVMLAAIVPLLVRNRRYRTLQLVLNVAVLGFWCGTFLSWSLLVGFVSGGIDSWMSLIPIIMMATAFAYPLFGKKNYYCSNVCPCGSLQDLAGMAHRRKWHMSQKVARRLDYFRQGLFNVLVVLLVTGIWTEWMDYEVFSAFVFQTASAFVLVLGIVVVVLSLFVPRPYCRFVCPTGTLLRLAENRR</sequence>
<evidence type="ECO:0000313" key="11">
    <source>
        <dbReference type="Proteomes" id="UP000070533"/>
    </source>
</evidence>
<keyword evidence="7" id="KW-0472">Membrane</keyword>
<keyword evidence="5" id="KW-0408">Iron</keyword>
<evidence type="ECO:0000256" key="2">
    <source>
        <dbReference type="ARBA" id="ARBA00022485"/>
    </source>
</evidence>
<dbReference type="GO" id="GO:0046872">
    <property type="term" value="F:metal ion binding"/>
    <property type="evidence" value="ECO:0007669"/>
    <property type="project" value="UniProtKB-KW"/>
</dbReference>
<dbReference type="PANTHER" id="PTHR30176">
    <property type="entry name" value="FERREDOXIN-TYPE PROTEIN NAPH"/>
    <property type="match status" value="1"/>
</dbReference>
<keyword evidence="7" id="KW-0812">Transmembrane</keyword>
<keyword evidence="6" id="KW-0411">Iron-sulfur</keyword>
<feature type="signal peptide" evidence="8">
    <location>
        <begin position="1"/>
        <end position="20"/>
    </location>
</feature>
<evidence type="ECO:0000313" key="10">
    <source>
        <dbReference type="EMBL" id="KXA33518.1"/>
    </source>
</evidence>
<dbReference type="InterPro" id="IPR051684">
    <property type="entry name" value="Electron_Trans/Redox"/>
</dbReference>
<keyword evidence="7" id="KW-1133">Transmembrane helix</keyword>
<dbReference type="InterPro" id="IPR017896">
    <property type="entry name" value="4Fe4S_Fe-S-bd"/>
</dbReference>
<keyword evidence="1" id="KW-0813">Transport</keyword>
<feature type="transmembrane region" description="Helical" evidence="7">
    <location>
        <begin position="283"/>
        <end position="301"/>
    </location>
</feature>
<accession>A0A133PVS2</accession>
<evidence type="ECO:0000256" key="8">
    <source>
        <dbReference type="SAM" id="SignalP"/>
    </source>
</evidence>
<feature type="chain" id="PRO_5007458527" evidence="8">
    <location>
        <begin position="21"/>
        <end position="358"/>
    </location>
</feature>
<feature type="transmembrane region" description="Helical" evidence="7">
    <location>
        <begin position="224"/>
        <end position="243"/>
    </location>
</feature>
<keyword evidence="11" id="KW-1185">Reference proteome</keyword>
<dbReference type="PANTHER" id="PTHR30176:SF3">
    <property type="entry name" value="FERREDOXIN-TYPE PROTEIN NAPH"/>
    <property type="match status" value="1"/>
</dbReference>
<dbReference type="Pfam" id="PF12801">
    <property type="entry name" value="Fer4_5"/>
    <property type="match status" value="2"/>
</dbReference>
<keyword evidence="8" id="KW-0732">Signal</keyword>
<organism evidence="10 11">
    <name type="scientific">Prevotella corporis</name>
    <dbReference type="NCBI Taxonomy" id="28128"/>
    <lineage>
        <taxon>Bacteria</taxon>
        <taxon>Pseudomonadati</taxon>
        <taxon>Bacteroidota</taxon>
        <taxon>Bacteroidia</taxon>
        <taxon>Bacteroidales</taxon>
        <taxon>Prevotellaceae</taxon>
        <taxon>Prevotella</taxon>
    </lineage>
</organism>
<dbReference type="GO" id="GO:0005886">
    <property type="term" value="C:plasma membrane"/>
    <property type="evidence" value="ECO:0007669"/>
    <property type="project" value="TreeGrafter"/>
</dbReference>
<evidence type="ECO:0000256" key="6">
    <source>
        <dbReference type="ARBA" id="ARBA00023014"/>
    </source>
</evidence>
<dbReference type="InterPro" id="IPR007329">
    <property type="entry name" value="FMN-bd"/>
</dbReference>
<proteinExistence type="predicted"/>
<gene>
    <name evidence="10" type="ORF">HMPREF3226_02391</name>
</gene>
<dbReference type="OrthoDB" id="9806398at2"/>
<keyword evidence="2" id="KW-0004">4Fe-4S</keyword>
<dbReference type="RefSeq" id="WP_060941222.1">
    <property type="nucleotide sequence ID" value="NZ_KQ957320.1"/>
</dbReference>
<feature type="transmembrane region" description="Helical" evidence="7">
    <location>
        <begin position="313"/>
        <end position="336"/>
    </location>
</feature>
<dbReference type="eggNOG" id="COG3976">
    <property type="taxonomic scope" value="Bacteria"/>
</dbReference>
<dbReference type="GO" id="GO:0010181">
    <property type="term" value="F:FMN binding"/>
    <property type="evidence" value="ECO:0007669"/>
    <property type="project" value="InterPro"/>
</dbReference>
<dbReference type="Proteomes" id="UP000070533">
    <property type="component" value="Unassembled WGS sequence"/>
</dbReference>
<keyword evidence="3" id="KW-0479">Metal-binding</keyword>
<evidence type="ECO:0000256" key="1">
    <source>
        <dbReference type="ARBA" id="ARBA00022448"/>
    </source>
</evidence>
<comment type="caution">
    <text evidence="10">The sequence shown here is derived from an EMBL/GenBank/DDBJ whole genome shotgun (WGS) entry which is preliminary data.</text>
</comment>
<keyword evidence="4" id="KW-0249">Electron transport</keyword>